<keyword evidence="2" id="KW-1185">Reference proteome</keyword>
<comment type="caution">
    <text evidence="1">The sequence shown here is derived from an EMBL/GenBank/DDBJ whole genome shotgun (WGS) entry which is preliminary data.</text>
</comment>
<gene>
    <name evidence="1" type="ORF">DXN04_28275</name>
</gene>
<name>A0A3E1NUN3_9BACT</name>
<evidence type="ECO:0000313" key="2">
    <source>
        <dbReference type="Proteomes" id="UP000261174"/>
    </source>
</evidence>
<organism evidence="1 2">
    <name type="scientific">Chitinophaga silvisoli</name>
    <dbReference type="NCBI Taxonomy" id="2291814"/>
    <lineage>
        <taxon>Bacteria</taxon>
        <taxon>Pseudomonadati</taxon>
        <taxon>Bacteroidota</taxon>
        <taxon>Chitinophagia</taxon>
        <taxon>Chitinophagales</taxon>
        <taxon>Chitinophagaceae</taxon>
        <taxon>Chitinophaga</taxon>
    </lineage>
</organism>
<evidence type="ECO:0000313" key="1">
    <source>
        <dbReference type="EMBL" id="RFM31613.1"/>
    </source>
</evidence>
<accession>A0A3E1NUN3</accession>
<reference evidence="1 2" key="1">
    <citation type="submission" date="2018-08" db="EMBL/GenBank/DDBJ databases">
        <title>Chitinophaga sp. K20C18050901, a novel bacterium isolated from forest soil.</title>
        <authorList>
            <person name="Wang C."/>
        </authorList>
    </citation>
    <scope>NUCLEOTIDE SEQUENCE [LARGE SCALE GENOMIC DNA]</scope>
    <source>
        <strain evidence="1 2">K20C18050901</strain>
    </source>
</reference>
<dbReference type="EMBL" id="QTJV01000013">
    <property type="protein sequence ID" value="RFM31613.1"/>
    <property type="molecule type" value="Genomic_DNA"/>
</dbReference>
<sequence length="64" mass="7302">MLQKDTDRAGERISAALESLINWLGIFKKNKANAYPYTCRKAIESTEVFSQRKQVIGLDNINDQ</sequence>
<protein>
    <submittedName>
        <fullName evidence="1">Uncharacterized protein</fullName>
    </submittedName>
</protein>
<proteinExistence type="predicted"/>
<dbReference type="Proteomes" id="UP000261174">
    <property type="component" value="Unassembled WGS sequence"/>
</dbReference>
<dbReference type="AlphaFoldDB" id="A0A3E1NUN3"/>